<evidence type="ECO:0000256" key="1">
    <source>
        <dbReference type="SAM" id="MobiDB-lite"/>
    </source>
</evidence>
<reference evidence="2 3" key="1">
    <citation type="submission" date="2020-10" db="EMBL/GenBank/DDBJ databases">
        <title>The Coptis chinensis genome and diversification of protoberbering-type alkaloids.</title>
        <authorList>
            <person name="Wang B."/>
            <person name="Shu S."/>
            <person name="Song C."/>
            <person name="Liu Y."/>
        </authorList>
    </citation>
    <scope>NUCLEOTIDE SEQUENCE [LARGE SCALE GENOMIC DNA]</scope>
    <source>
        <strain evidence="2">HL-2020</strain>
        <tissue evidence="2">Leaf</tissue>
    </source>
</reference>
<dbReference type="Proteomes" id="UP000631114">
    <property type="component" value="Unassembled WGS sequence"/>
</dbReference>
<dbReference type="OrthoDB" id="1730397at2759"/>
<proteinExistence type="predicted"/>
<feature type="compositionally biased region" description="Low complexity" evidence="1">
    <location>
        <begin position="1"/>
        <end position="16"/>
    </location>
</feature>
<comment type="caution">
    <text evidence="2">The sequence shown here is derived from an EMBL/GenBank/DDBJ whole genome shotgun (WGS) entry which is preliminary data.</text>
</comment>
<evidence type="ECO:0000313" key="2">
    <source>
        <dbReference type="EMBL" id="KAF9626031.1"/>
    </source>
</evidence>
<dbReference type="AlphaFoldDB" id="A0A835IZ14"/>
<feature type="compositionally biased region" description="Basic and acidic residues" evidence="1">
    <location>
        <begin position="105"/>
        <end position="114"/>
    </location>
</feature>
<feature type="region of interest" description="Disordered" evidence="1">
    <location>
        <begin position="85"/>
        <end position="114"/>
    </location>
</feature>
<feature type="region of interest" description="Disordered" evidence="1">
    <location>
        <begin position="1"/>
        <end position="20"/>
    </location>
</feature>
<protein>
    <submittedName>
        <fullName evidence="2">Uncharacterized protein</fullName>
    </submittedName>
</protein>
<dbReference type="EMBL" id="JADFTS010000001">
    <property type="protein sequence ID" value="KAF9626031.1"/>
    <property type="molecule type" value="Genomic_DNA"/>
</dbReference>
<keyword evidence="3" id="KW-1185">Reference proteome</keyword>
<gene>
    <name evidence="2" type="ORF">IFM89_030699</name>
</gene>
<organism evidence="2 3">
    <name type="scientific">Coptis chinensis</name>
    <dbReference type="NCBI Taxonomy" id="261450"/>
    <lineage>
        <taxon>Eukaryota</taxon>
        <taxon>Viridiplantae</taxon>
        <taxon>Streptophyta</taxon>
        <taxon>Embryophyta</taxon>
        <taxon>Tracheophyta</taxon>
        <taxon>Spermatophyta</taxon>
        <taxon>Magnoliopsida</taxon>
        <taxon>Ranunculales</taxon>
        <taxon>Ranunculaceae</taxon>
        <taxon>Coptidoideae</taxon>
        <taxon>Coptis</taxon>
    </lineage>
</organism>
<evidence type="ECO:0000313" key="3">
    <source>
        <dbReference type="Proteomes" id="UP000631114"/>
    </source>
</evidence>
<accession>A0A835IZ14</accession>
<sequence>MRRKVSSSSSHCSSHSSVKKTYQTECCYQATECGISVCALCICCPLTILWCCVKFPCKVAWQIGKRLMDSNCCRSDSMRVISASTSFSDTGSEDYSRTKVGRRIQVPERQKAYH</sequence>
<name>A0A835IZ14_9MAGN</name>